<dbReference type="HAMAP" id="MF_00634">
    <property type="entry name" value="UPF0235"/>
    <property type="match status" value="1"/>
</dbReference>
<comment type="similarity">
    <text evidence="1 2">Belongs to the UPF0235 family.</text>
</comment>
<reference evidence="3" key="1">
    <citation type="journal article" date="2020" name="mSystems">
        <title>Genome- and Community-Level Interaction Insights into Carbon Utilization and Element Cycling Functions of Hydrothermarchaeota in Hydrothermal Sediment.</title>
        <authorList>
            <person name="Zhou Z."/>
            <person name="Liu Y."/>
            <person name="Xu W."/>
            <person name="Pan J."/>
            <person name="Luo Z.H."/>
            <person name="Li M."/>
        </authorList>
    </citation>
    <scope>NUCLEOTIDE SEQUENCE [LARGE SCALE GENOMIC DNA]</scope>
    <source>
        <strain evidence="3">SpSt-86</strain>
    </source>
</reference>
<gene>
    <name evidence="3" type="ORF">ENW55_07540</name>
</gene>
<dbReference type="GO" id="GO:0005737">
    <property type="term" value="C:cytoplasm"/>
    <property type="evidence" value="ECO:0007669"/>
    <property type="project" value="TreeGrafter"/>
</dbReference>
<dbReference type="SUPFAM" id="SSF69786">
    <property type="entry name" value="YggU-like"/>
    <property type="match status" value="1"/>
</dbReference>
<evidence type="ECO:0000256" key="2">
    <source>
        <dbReference type="HAMAP-Rule" id="MF_00634"/>
    </source>
</evidence>
<proteinExistence type="inferred from homology"/>
<dbReference type="Pfam" id="PF02594">
    <property type="entry name" value="DUF167"/>
    <property type="match status" value="1"/>
</dbReference>
<dbReference type="SMART" id="SM01152">
    <property type="entry name" value="DUF167"/>
    <property type="match status" value="1"/>
</dbReference>
<dbReference type="NCBIfam" id="TIGR00251">
    <property type="entry name" value="DUF167 family protein"/>
    <property type="match status" value="1"/>
</dbReference>
<accession>A0A832I7I5</accession>
<evidence type="ECO:0000313" key="3">
    <source>
        <dbReference type="EMBL" id="HGZ79821.1"/>
    </source>
</evidence>
<dbReference type="EMBL" id="DTKQ01000051">
    <property type="protein sequence ID" value="HGZ79821.1"/>
    <property type="molecule type" value="Genomic_DNA"/>
</dbReference>
<dbReference type="InterPro" id="IPR003746">
    <property type="entry name" value="DUF167"/>
</dbReference>
<name>A0A832I7I5_9THEM</name>
<protein>
    <recommendedName>
        <fullName evidence="2">UPF0235 protein ENW55_07540</fullName>
    </recommendedName>
</protein>
<comment type="caution">
    <text evidence="3">The sequence shown here is derived from an EMBL/GenBank/DDBJ whole genome shotgun (WGS) entry which is preliminary data.</text>
</comment>
<organism evidence="3">
    <name type="scientific">Pseudothermotoga hypogea</name>
    <dbReference type="NCBI Taxonomy" id="57487"/>
    <lineage>
        <taxon>Bacteria</taxon>
        <taxon>Thermotogati</taxon>
        <taxon>Thermotogota</taxon>
        <taxon>Thermotogae</taxon>
        <taxon>Thermotogales</taxon>
        <taxon>Thermotogaceae</taxon>
        <taxon>Pseudothermotoga</taxon>
    </lineage>
</organism>
<dbReference type="AlphaFoldDB" id="A0A832I7I5"/>
<sequence>MWASLARVRIKVNPGARHESIEVMGDGTIKVGVTAPAVEGKANDAVCELLAKRLSLRKSDVKIVAGKTSKLKQMELPLSLEEIYRRLNRPPESRVVK</sequence>
<evidence type="ECO:0000256" key="1">
    <source>
        <dbReference type="ARBA" id="ARBA00010364"/>
    </source>
</evidence>
<dbReference type="PANTHER" id="PTHR13420:SF7">
    <property type="entry name" value="UPF0235 PROTEIN C15ORF40"/>
    <property type="match status" value="1"/>
</dbReference>
<dbReference type="Gene3D" id="3.30.1200.10">
    <property type="entry name" value="YggU-like"/>
    <property type="match status" value="1"/>
</dbReference>
<dbReference type="InterPro" id="IPR036591">
    <property type="entry name" value="YggU-like_sf"/>
</dbReference>
<dbReference type="PANTHER" id="PTHR13420">
    <property type="entry name" value="UPF0235 PROTEIN C15ORF40"/>
    <property type="match status" value="1"/>
</dbReference>